<dbReference type="InterPro" id="IPR046193">
    <property type="entry name" value="DUF6221"/>
</dbReference>
<name>A0ABV9BQK5_9ACTN</name>
<accession>A0ABV9BQK5</accession>
<sequence>MSADLAAFLRDRLDEDERIAAAVLGASWIRHEHVAGVHADDATPGRPYGTPVADCRRLPGGYEHGVDIAEHIVRHQPARVVAEIEAKREIVSRYVVALHEREALRARMRGMLGEGGDAFGQLLEHEHVLIRAAEALAPVVRLLSSPYADHPEYREEWRP</sequence>
<evidence type="ECO:0000313" key="2">
    <source>
        <dbReference type="Proteomes" id="UP001595990"/>
    </source>
</evidence>
<organism evidence="1 2">
    <name type="scientific">Streptomyces ehimensis</name>
    <dbReference type="NCBI Taxonomy" id="68195"/>
    <lineage>
        <taxon>Bacteria</taxon>
        <taxon>Bacillati</taxon>
        <taxon>Actinomycetota</taxon>
        <taxon>Actinomycetes</taxon>
        <taxon>Kitasatosporales</taxon>
        <taxon>Streptomycetaceae</taxon>
        <taxon>Streptomyces</taxon>
    </lineage>
</organism>
<dbReference type="Pfam" id="PF19730">
    <property type="entry name" value="DUF6221"/>
    <property type="match status" value="1"/>
</dbReference>
<dbReference type="EMBL" id="JBHSFS010000013">
    <property type="protein sequence ID" value="MFC4516396.1"/>
    <property type="molecule type" value="Genomic_DNA"/>
</dbReference>
<comment type="caution">
    <text evidence="1">The sequence shown here is derived from an EMBL/GenBank/DDBJ whole genome shotgun (WGS) entry which is preliminary data.</text>
</comment>
<keyword evidence="2" id="KW-1185">Reference proteome</keyword>
<proteinExistence type="predicted"/>
<dbReference type="Proteomes" id="UP001595990">
    <property type="component" value="Unassembled WGS sequence"/>
</dbReference>
<evidence type="ECO:0000313" key="1">
    <source>
        <dbReference type="EMBL" id="MFC4516396.1"/>
    </source>
</evidence>
<protein>
    <submittedName>
        <fullName evidence="1">DUF6221 family protein</fullName>
    </submittedName>
</protein>
<dbReference type="RefSeq" id="WP_411952235.1">
    <property type="nucleotide sequence ID" value="NZ_JBHSFS010000013.1"/>
</dbReference>
<gene>
    <name evidence="1" type="ORF">ACFPEN_26120</name>
</gene>
<reference evidence="2" key="1">
    <citation type="journal article" date="2019" name="Int. J. Syst. Evol. Microbiol.">
        <title>The Global Catalogue of Microorganisms (GCM) 10K type strain sequencing project: providing services to taxonomists for standard genome sequencing and annotation.</title>
        <authorList>
            <consortium name="The Broad Institute Genomics Platform"/>
            <consortium name="The Broad Institute Genome Sequencing Center for Infectious Disease"/>
            <person name="Wu L."/>
            <person name="Ma J."/>
        </authorList>
    </citation>
    <scope>NUCLEOTIDE SEQUENCE [LARGE SCALE GENOMIC DNA]</scope>
    <source>
        <strain evidence="2">CECT 8064</strain>
    </source>
</reference>